<proteinExistence type="predicted"/>
<reference evidence="1" key="1">
    <citation type="journal article" date="2020" name="Stud. Mycol.">
        <title>101 Dothideomycetes genomes: a test case for predicting lifestyles and emergence of pathogens.</title>
        <authorList>
            <person name="Haridas S."/>
            <person name="Albert R."/>
            <person name="Binder M."/>
            <person name="Bloem J."/>
            <person name="Labutti K."/>
            <person name="Salamov A."/>
            <person name="Andreopoulos B."/>
            <person name="Baker S."/>
            <person name="Barry K."/>
            <person name="Bills G."/>
            <person name="Bluhm B."/>
            <person name="Cannon C."/>
            <person name="Castanera R."/>
            <person name="Culley D."/>
            <person name="Daum C."/>
            <person name="Ezra D."/>
            <person name="Gonzalez J."/>
            <person name="Henrissat B."/>
            <person name="Kuo A."/>
            <person name="Liang C."/>
            <person name="Lipzen A."/>
            <person name="Lutzoni F."/>
            <person name="Magnuson J."/>
            <person name="Mondo S."/>
            <person name="Nolan M."/>
            <person name="Ohm R."/>
            <person name="Pangilinan J."/>
            <person name="Park H.-J."/>
            <person name="Ramirez L."/>
            <person name="Alfaro M."/>
            <person name="Sun H."/>
            <person name="Tritt A."/>
            <person name="Yoshinaga Y."/>
            <person name="Zwiers L.-H."/>
            <person name="Turgeon B."/>
            <person name="Goodwin S."/>
            <person name="Spatafora J."/>
            <person name="Crous P."/>
            <person name="Grigoriev I."/>
        </authorList>
    </citation>
    <scope>NUCLEOTIDE SEQUENCE</scope>
    <source>
        <strain evidence="1">ATCC 200398</strain>
    </source>
</reference>
<keyword evidence="2" id="KW-1185">Reference proteome</keyword>
<name>A0ACB6QZK7_9PLEO</name>
<comment type="caution">
    <text evidence="1">The sequence shown here is derived from an EMBL/GenBank/DDBJ whole genome shotgun (WGS) entry which is preliminary data.</text>
</comment>
<protein>
    <submittedName>
        <fullName evidence="1">Uncharacterized protein</fullName>
    </submittedName>
</protein>
<evidence type="ECO:0000313" key="1">
    <source>
        <dbReference type="EMBL" id="KAF2472423.1"/>
    </source>
</evidence>
<evidence type="ECO:0000313" key="2">
    <source>
        <dbReference type="Proteomes" id="UP000799755"/>
    </source>
</evidence>
<organism evidence="1 2">
    <name type="scientific">Lindgomyces ingoldianus</name>
    <dbReference type="NCBI Taxonomy" id="673940"/>
    <lineage>
        <taxon>Eukaryota</taxon>
        <taxon>Fungi</taxon>
        <taxon>Dikarya</taxon>
        <taxon>Ascomycota</taxon>
        <taxon>Pezizomycotina</taxon>
        <taxon>Dothideomycetes</taxon>
        <taxon>Pleosporomycetidae</taxon>
        <taxon>Pleosporales</taxon>
        <taxon>Lindgomycetaceae</taxon>
        <taxon>Lindgomyces</taxon>
    </lineage>
</organism>
<dbReference type="EMBL" id="MU003502">
    <property type="protein sequence ID" value="KAF2472423.1"/>
    <property type="molecule type" value="Genomic_DNA"/>
</dbReference>
<accession>A0ACB6QZK7</accession>
<dbReference type="Proteomes" id="UP000799755">
    <property type="component" value="Unassembled WGS sequence"/>
</dbReference>
<sequence length="320" mass="33290">MRYSSALVLGTVAVGQAAALNVRHAGFHARRQADQKRSYDDVDWSKVSYDLSNVDWSSVFASSQATATPTPSSSEVKAEAVSTSPAYTPPPTTTTEAAKSTETQSSNSHQEAGNDLLKGVESLLSNMGVAKPASDPPKSNNGKMWVGGDSSWKTTFINGAASDVVLLCWAAEGYTGMTLNVHPPALAININKGAQETISFAGGVPGACCPAYSDTRLAMFGGCDNTWYEYTFGNNGAFDITRNVNMNGNSISAKGSKCISDMSTCVFKCTGGVSSCEKGYELDNCSASNGGGGGYDSNMQGVGGGCAMGSSEEHVKVTFT</sequence>
<gene>
    <name evidence="1" type="ORF">BDR25DRAFT_258765</name>
</gene>